<dbReference type="GO" id="GO:0004519">
    <property type="term" value="F:endonuclease activity"/>
    <property type="evidence" value="ECO:0007669"/>
    <property type="project" value="UniProtKB-KW"/>
</dbReference>
<reference evidence="3 4" key="1">
    <citation type="journal article" date="2023" name="Environ Microbiome">
        <title>A coral-associated actinobacterium mitigates coral bleaching under heat stress.</title>
        <authorList>
            <person name="Li J."/>
            <person name="Zou Y."/>
            <person name="Li Q."/>
            <person name="Zhang J."/>
            <person name="Bourne D.G."/>
            <person name="Lyu Y."/>
            <person name="Liu C."/>
            <person name="Zhang S."/>
        </authorList>
    </citation>
    <scope>NUCLEOTIDE SEQUENCE [LARGE SCALE GENOMIC DNA]</scope>
    <source>
        <strain evidence="3 4">SCSIO 13291</strain>
    </source>
</reference>
<keyword evidence="3" id="KW-0255">Endonuclease</keyword>
<evidence type="ECO:0000313" key="3">
    <source>
        <dbReference type="EMBL" id="WZW99039.1"/>
    </source>
</evidence>
<dbReference type="Proteomes" id="UP001434337">
    <property type="component" value="Chromosome"/>
</dbReference>
<dbReference type="Pfam" id="PF01844">
    <property type="entry name" value="HNH"/>
    <property type="match status" value="1"/>
</dbReference>
<dbReference type="InterPro" id="IPR003615">
    <property type="entry name" value="HNH_nuc"/>
</dbReference>
<dbReference type="Gene3D" id="1.10.30.50">
    <property type="match status" value="1"/>
</dbReference>
<keyword evidence="3" id="KW-0378">Hydrolase</keyword>
<dbReference type="PANTHER" id="PTHR33877">
    <property type="entry name" value="SLL1193 PROTEIN"/>
    <property type="match status" value="1"/>
</dbReference>
<accession>A0ABZ3C8C8</accession>
<dbReference type="EMBL" id="CP115965">
    <property type="protein sequence ID" value="WZW99039.1"/>
    <property type="molecule type" value="Genomic_DNA"/>
</dbReference>
<feature type="domain" description="HNH nuclease" evidence="2">
    <location>
        <begin position="107"/>
        <end position="157"/>
    </location>
</feature>
<proteinExistence type="predicted"/>
<organism evidence="3 4">
    <name type="scientific">Propioniciclava soli</name>
    <dbReference type="NCBI Taxonomy" id="2775081"/>
    <lineage>
        <taxon>Bacteria</taxon>
        <taxon>Bacillati</taxon>
        <taxon>Actinomycetota</taxon>
        <taxon>Actinomycetes</taxon>
        <taxon>Propionibacteriales</taxon>
        <taxon>Propionibacteriaceae</taxon>
        <taxon>Propioniciclava</taxon>
    </lineage>
</organism>
<dbReference type="RefSeq" id="WP_342372875.1">
    <property type="nucleotide sequence ID" value="NZ_CP115965.1"/>
</dbReference>
<dbReference type="InterPro" id="IPR052892">
    <property type="entry name" value="NA-targeting_endonuclease"/>
</dbReference>
<sequence length="166" mass="18940">MSSSGRVVFSASPQRNFEVGLMTRDEFNRYMSQQQTYPVKIGSWGDRSYWMFENRFYWDNDGLTAAGVHALLVTRREQQERRVRHAQQSVAQSRTSPPQRRSAIPDDVKHYVWSRDGGRCRACGSDVELQFDHVIPVSRGGSSNAENLQVLCGPCNRRKRAGLTVT</sequence>
<name>A0ABZ3C8C8_9ACTN</name>
<keyword evidence="3" id="KW-0540">Nuclease</keyword>
<gene>
    <name evidence="3" type="ORF">PCC79_02170</name>
</gene>
<evidence type="ECO:0000256" key="1">
    <source>
        <dbReference type="SAM" id="MobiDB-lite"/>
    </source>
</evidence>
<dbReference type="InterPro" id="IPR002711">
    <property type="entry name" value="HNH"/>
</dbReference>
<protein>
    <submittedName>
        <fullName evidence="3">HNH endonuclease signature motif containing protein</fullName>
    </submittedName>
</protein>
<evidence type="ECO:0000313" key="4">
    <source>
        <dbReference type="Proteomes" id="UP001434337"/>
    </source>
</evidence>
<dbReference type="PANTHER" id="PTHR33877:SF1">
    <property type="entry name" value="TYPE IV METHYL-DIRECTED RESTRICTION ENZYME ECOKMCRA"/>
    <property type="match status" value="1"/>
</dbReference>
<dbReference type="CDD" id="cd00085">
    <property type="entry name" value="HNHc"/>
    <property type="match status" value="1"/>
</dbReference>
<feature type="region of interest" description="Disordered" evidence="1">
    <location>
        <begin position="82"/>
        <end position="104"/>
    </location>
</feature>
<keyword evidence="4" id="KW-1185">Reference proteome</keyword>
<evidence type="ECO:0000259" key="2">
    <source>
        <dbReference type="SMART" id="SM00507"/>
    </source>
</evidence>
<feature type="compositionally biased region" description="Polar residues" evidence="1">
    <location>
        <begin position="86"/>
        <end position="99"/>
    </location>
</feature>
<dbReference type="SMART" id="SM00507">
    <property type="entry name" value="HNHc"/>
    <property type="match status" value="1"/>
</dbReference>